<evidence type="ECO:0000313" key="1">
    <source>
        <dbReference type="EMBL" id="MDO8105820.1"/>
    </source>
</evidence>
<proteinExistence type="predicted"/>
<keyword evidence="2" id="KW-1185">Reference proteome</keyword>
<accession>A0ABT9D5Q8</accession>
<comment type="caution">
    <text evidence="1">The sequence shown here is derived from an EMBL/GenBank/DDBJ whole genome shotgun (WGS) entry which is preliminary data.</text>
</comment>
<evidence type="ECO:0000313" key="2">
    <source>
        <dbReference type="Proteomes" id="UP001232536"/>
    </source>
</evidence>
<dbReference type="RefSeq" id="WP_304599521.1">
    <property type="nucleotide sequence ID" value="NZ_JAUQYO010000003.1"/>
</dbReference>
<name>A0ABT9D5Q8_9CELL</name>
<dbReference type="EMBL" id="JAUQYP010000001">
    <property type="protein sequence ID" value="MDO8105820.1"/>
    <property type="molecule type" value="Genomic_DNA"/>
</dbReference>
<organism evidence="1 2">
    <name type="scientific">Actinotalea lenta</name>
    <dbReference type="NCBI Taxonomy" id="3064654"/>
    <lineage>
        <taxon>Bacteria</taxon>
        <taxon>Bacillati</taxon>
        <taxon>Actinomycetota</taxon>
        <taxon>Actinomycetes</taxon>
        <taxon>Micrococcales</taxon>
        <taxon>Cellulomonadaceae</taxon>
        <taxon>Actinotalea</taxon>
    </lineage>
</organism>
<reference evidence="1 2" key="1">
    <citation type="submission" date="2023-07" db="EMBL/GenBank/DDBJ databases">
        <title>Description of novel actinomycetes strains, isolated from tidal flat sediment.</title>
        <authorList>
            <person name="Lu C."/>
        </authorList>
    </citation>
    <scope>NUCLEOTIDE SEQUENCE [LARGE SCALE GENOMIC DNA]</scope>
    <source>
        <strain evidence="1 2">SYSU T00b441</strain>
    </source>
</reference>
<sequence>MRESHSKDLRDVDRVHVSVVLDAQNQRHRGEMILYGAGRPILYGPVGPAVWDHVFGDPNIWHERDDLMRLIASFELEALGLALTGDADAEEFVPANGAGPMLYRSTVERLWT</sequence>
<gene>
    <name evidence="1" type="ORF">Q6348_01250</name>
</gene>
<dbReference type="Proteomes" id="UP001232536">
    <property type="component" value="Unassembled WGS sequence"/>
</dbReference>
<protein>
    <submittedName>
        <fullName evidence="1">Uncharacterized protein</fullName>
    </submittedName>
</protein>